<evidence type="ECO:0000256" key="5">
    <source>
        <dbReference type="ARBA" id="ARBA00048488"/>
    </source>
</evidence>
<evidence type="ECO:0000256" key="4">
    <source>
        <dbReference type="ARBA" id="ARBA00023002"/>
    </source>
</evidence>
<dbReference type="InterPro" id="IPR028427">
    <property type="entry name" value="Met_Sox_Rdtase_MsrB"/>
</dbReference>
<dbReference type="Pfam" id="PF01641">
    <property type="entry name" value="SelR"/>
    <property type="match status" value="1"/>
</dbReference>
<keyword evidence="2 6" id="KW-0479">Metal-binding</keyword>
<dbReference type="SUPFAM" id="SSF51316">
    <property type="entry name" value="Mss4-like"/>
    <property type="match status" value="1"/>
</dbReference>
<dbReference type="GO" id="GO:0006979">
    <property type="term" value="P:response to oxidative stress"/>
    <property type="evidence" value="ECO:0007669"/>
    <property type="project" value="InterPro"/>
</dbReference>
<dbReference type="PANTHER" id="PTHR10173">
    <property type="entry name" value="METHIONINE SULFOXIDE REDUCTASE"/>
    <property type="match status" value="1"/>
</dbReference>
<keyword evidence="3 6" id="KW-0862">Zinc</keyword>
<sequence>MTTSSLIANLPKWRAMPDEQYTALKTDVRSSEDAHGAKELTPAQRNVLFNHGTEQAFNNEYYACKSSGTYICRACHLALFSSEDKFDSGTGWPSFVSPIDYRVVAYTHDTSHNMERIEVHCANCGAHQGHVFNDGPTPTGLRFCINSASILLRPGDSK</sequence>
<comment type="catalytic activity">
    <reaction evidence="5 6">
        <text>L-methionyl-[protein] + [thioredoxin]-disulfide + H2O = L-methionyl-(R)-S-oxide-[protein] + [thioredoxin]-dithiol</text>
        <dbReference type="Rhea" id="RHEA:24164"/>
        <dbReference type="Rhea" id="RHEA-COMP:10698"/>
        <dbReference type="Rhea" id="RHEA-COMP:10700"/>
        <dbReference type="Rhea" id="RHEA-COMP:12313"/>
        <dbReference type="Rhea" id="RHEA-COMP:12314"/>
        <dbReference type="ChEBI" id="CHEBI:15377"/>
        <dbReference type="ChEBI" id="CHEBI:16044"/>
        <dbReference type="ChEBI" id="CHEBI:29950"/>
        <dbReference type="ChEBI" id="CHEBI:45764"/>
        <dbReference type="ChEBI" id="CHEBI:50058"/>
        <dbReference type="EC" id="1.8.4.12"/>
    </reaction>
</comment>
<dbReference type="GO" id="GO:0005737">
    <property type="term" value="C:cytoplasm"/>
    <property type="evidence" value="ECO:0007669"/>
    <property type="project" value="TreeGrafter"/>
</dbReference>
<dbReference type="PROSITE" id="PS51790">
    <property type="entry name" value="MSRB"/>
    <property type="match status" value="1"/>
</dbReference>
<evidence type="ECO:0000313" key="8">
    <source>
        <dbReference type="EMBL" id="EFO61808.1"/>
    </source>
</evidence>
<dbReference type="PANTHER" id="PTHR10173:SF52">
    <property type="entry name" value="METHIONINE-R-SULFOXIDE REDUCTASE B1"/>
    <property type="match status" value="1"/>
</dbReference>
<comment type="caution">
    <text evidence="8">The sequence shown here is derived from an EMBL/GenBank/DDBJ whole genome shotgun (WGS) entry which is preliminary data.</text>
</comment>
<dbReference type="GO" id="GO:0033743">
    <property type="term" value="F:peptide-methionine (R)-S-oxide reductase activity"/>
    <property type="evidence" value="ECO:0007669"/>
    <property type="project" value="UniProtKB-EC"/>
</dbReference>
<dbReference type="STRING" id="658858.E1F6Y6"/>
<evidence type="ECO:0000256" key="1">
    <source>
        <dbReference type="ARBA" id="ARBA00007174"/>
    </source>
</evidence>
<dbReference type="GO" id="GO:0030091">
    <property type="term" value="P:protein repair"/>
    <property type="evidence" value="ECO:0007669"/>
    <property type="project" value="InterPro"/>
</dbReference>
<dbReference type="InterPro" id="IPR011057">
    <property type="entry name" value="Mss4-like_sf"/>
</dbReference>
<organism evidence="8 9">
    <name type="scientific">Giardia intestinalis (strain P15)</name>
    <name type="common">Giardia lamblia</name>
    <dbReference type="NCBI Taxonomy" id="658858"/>
    <lineage>
        <taxon>Eukaryota</taxon>
        <taxon>Metamonada</taxon>
        <taxon>Diplomonadida</taxon>
        <taxon>Hexamitidae</taxon>
        <taxon>Giardiinae</taxon>
        <taxon>Giardia</taxon>
    </lineage>
</organism>
<evidence type="ECO:0000313" key="9">
    <source>
        <dbReference type="Proteomes" id="UP000008974"/>
    </source>
</evidence>
<dbReference type="FunFam" id="2.170.150.20:FF:000001">
    <property type="entry name" value="Peptide methionine sulfoxide reductase MsrB"/>
    <property type="match status" value="1"/>
</dbReference>
<name>E1F6Y6_GIAIA</name>
<evidence type="ECO:0000256" key="3">
    <source>
        <dbReference type="ARBA" id="ARBA00022833"/>
    </source>
</evidence>
<protein>
    <recommendedName>
        <fullName evidence="6">Peptide-methionine (R)-S-oxide reductase</fullName>
        <ecNumber evidence="6">1.8.4.12</ecNumber>
    </recommendedName>
</protein>
<comment type="cofactor">
    <cofactor evidence="6">
        <name>Zn(2+)</name>
        <dbReference type="ChEBI" id="CHEBI:29105"/>
    </cofactor>
    <text evidence="6">Binds 1 zinc ion per subunit.</text>
</comment>
<keyword evidence="4 6" id="KW-0560">Oxidoreductase</keyword>
<dbReference type="EC" id="1.8.4.12" evidence="6"/>
<comment type="similarity">
    <text evidence="1 6">Belongs to the MsrB Met sulfoxide reductase family.</text>
</comment>
<proteinExistence type="inferred from homology"/>
<evidence type="ECO:0000256" key="2">
    <source>
        <dbReference type="ARBA" id="ARBA00022723"/>
    </source>
</evidence>
<evidence type="ECO:0000259" key="7">
    <source>
        <dbReference type="PROSITE" id="PS51790"/>
    </source>
</evidence>
<evidence type="ECO:0000256" key="6">
    <source>
        <dbReference type="RuleBase" id="RU365044"/>
    </source>
</evidence>
<dbReference type="VEuPathDB" id="GiardiaDB:GLP15_2162"/>
<dbReference type="AlphaFoldDB" id="E1F6Y6"/>
<dbReference type="OrthoDB" id="44061at2759"/>
<accession>E1F6Y6</accession>
<feature type="domain" description="MsrB" evidence="7">
    <location>
        <begin position="33"/>
        <end position="155"/>
    </location>
</feature>
<dbReference type="Proteomes" id="UP000008974">
    <property type="component" value="Unassembled WGS sequence"/>
</dbReference>
<dbReference type="NCBIfam" id="TIGR00357">
    <property type="entry name" value="peptide-methionine (R)-S-oxide reductase MsrB"/>
    <property type="match status" value="1"/>
</dbReference>
<dbReference type="GO" id="GO:0046872">
    <property type="term" value="F:metal ion binding"/>
    <property type="evidence" value="ECO:0007669"/>
    <property type="project" value="UniProtKB-KW"/>
</dbReference>
<reference evidence="8 9" key="1">
    <citation type="journal article" date="2010" name="BMC Genomics">
        <title>Genome analysis and comparative genomics of a Giardia intestinalis assemblage E isolate.</title>
        <authorList>
            <person name="Jerlstrom-Hultqvist J."/>
            <person name="Franzen O."/>
            <person name="Ankarklev J."/>
            <person name="Xu F."/>
            <person name="Nohynkova E."/>
            <person name="Andersson J.O."/>
            <person name="Svard S.G."/>
            <person name="Andersson B."/>
        </authorList>
    </citation>
    <scope>NUCLEOTIDE SEQUENCE [LARGE SCALE GENOMIC DNA]</scope>
    <source>
        <strain evidence="8 9">P15</strain>
    </source>
</reference>
<dbReference type="InterPro" id="IPR002579">
    <property type="entry name" value="Met_Sox_Rdtase_MsrB_dom"/>
</dbReference>
<gene>
    <name evidence="8" type="ORF">GLP15_2162</name>
</gene>
<dbReference type="EMBL" id="ACVC01000209">
    <property type="protein sequence ID" value="EFO61808.1"/>
    <property type="molecule type" value="Genomic_DNA"/>
</dbReference>
<dbReference type="Gene3D" id="2.170.150.20">
    <property type="entry name" value="Peptide methionine sulfoxide reductase"/>
    <property type="match status" value="1"/>
</dbReference>
<dbReference type="OMA" id="DEQWRAE"/>